<dbReference type="CDD" id="cd03801">
    <property type="entry name" value="GT4_PimA-like"/>
    <property type="match status" value="1"/>
</dbReference>
<keyword evidence="5" id="KW-1185">Reference proteome</keyword>
<evidence type="ECO:0000256" key="1">
    <source>
        <dbReference type="ARBA" id="ARBA00022676"/>
    </source>
</evidence>
<evidence type="ECO:0000313" key="5">
    <source>
        <dbReference type="Proteomes" id="UP000619260"/>
    </source>
</evidence>
<dbReference type="Proteomes" id="UP000619260">
    <property type="component" value="Unassembled WGS sequence"/>
</dbReference>
<keyword evidence="2 4" id="KW-0808">Transferase</keyword>
<name>A0A8J3YXE7_9ACTN</name>
<accession>A0A8J3YXE7</accession>
<dbReference type="InterPro" id="IPR028098">
    <property type="entry name" value="Glyco_trans_4-like_N"/>
</dbReference>
<dbReference type="Pfam" id="PF13439">
    <property type="entry name" value="Glyco_transf_4"/>
    <property type="match status" value="1"/>
</dbReference>
<dbReference type="PANTHER" id="PTHR45947">
    <property type="entry name" value="SULFOQUINOVOSYL TRANSFERASE SQD2"/>
    <property type="match status" value="1"/>
</dbReference>
<dbReference type="InterPro" id="IPR050194">
    <property type="entry name" value="Glycosyltransferase_grp1"/>
</dbReference>
<dbReference type="EMBL" id="BOPF01000049">
    <property type="protein sequence ID" value="GIJ51500.1"/>
    <property type="molecule type" value="Genomic_DNA"/>
</dbReference>
<gene>
    <name evidence="4" type="ORF">Val02_83860</name>
</gene>
<dbReference type="SUPFAM" id="SSF53756">
    <property type="entry name" value="UDP-Glycosyltransferase/glycogen phosphorylase"/>
    <property type="match status" value="1"/>
</dbReference>
<reference evidence="4" key="1">
    <citation type="submission" date="2021-01" db="EMBL/GenBank/DDBJ databases">
        <title>Whole genome shotgun sequence of Virgisporangium aliadipatigenens NBRC 105644.</title>
        <authorList>
            <person name="Komaki H."/>
            <person name="Tamura T."/>
        </authorList>
    </citation>
    <scope>NUCLEOTIDE SEQUENCE</scope>
    <source>
        <strain evidence="4">NBRC 105644</strain>
    </source>
</reference>
<dbReference type="Pfam" id="PF13692">
    <property type="entry name" value="Glyco_trans_1_4"/>
    <property type="match status" value="1"/>
</dbReference>
<dbReference type="AlphaFoldDB" id="A0A8J3YXE7"/>
<organism evidence="4 5">
    <name type="scientific">Virgisporangium aliadipatigenens</name>
    <dbReference type="NCBI Taxonomy" id="741659"/>
    <lineage>
        <taxon>Bacteria</taxon>
        <taxon>Bacillati</taxon>
        <taxon>Actinomycetota</taxon>
        <taxon>Actinomycetes</taxon>
        <taxon>Micromonosporales</taxon>
        <taxon>Micromonosporaceae</taxon>
        <taxon>Virgisporangium</taxon>
    </lineage>
</organism>
<evidence type="ECO:0000256" key="2">
    <source>
        <dbReference type="ARBA" id="ARBA00022679"/>
    </source>
</evidence>
<dbReference type="RefSeq" id="WP_203904898.1">
    <property type="nucleotide sequence ID" value="NZ_BOPF01000049.1"/>
</dbReference>
<dbReference type="GO" id="GO:0016757">
    <property type="term" value="F:glycosyltransferase activity"/>
    <property type="evidence" value="ECO:0007669"/>
    <property type="project" value="UniProtKB-KW"/>
</dbReference>
<proteinExistence type="predicted"/>
<dbReference type="GO" id="GO:1901137">
    <property type="term" value="P:carbohydrate derivative biosynthetic process"/>
    <property type="evidence" value="ECO:0007669"/>
    <property type="project" value="UniProtKB-ARBA"/>
</dbReference>
<keyword evidence="1" id="KW-0328">Glycosyltransferase</keyword>
<dbReference type="PANTHER" id="PTHR45947:SF13">
    <property type="entry name" value="TRANSFERASE"/>
    <property type="match status" value="1"/>
</dbReference>
<comment type="caution">
    <text evidence="4">The sequence shown here is derived from an EMBL/GenBank/DDBJ whole genome shotgun (WGS) entry which is preliminary data.</text>
</comment>
<evidence type="ECO:0000313" key="4">
    <source>
        <dbReference type="EMBL" id="GIJ51500.1"/>
    </source>
</evidence>
<evidence type="ECO:0000259" key="3">
    <source>
        <dbReference type="Pfam" id="PF13439"/>
    </source>
</evidence>
<sequence length="377" mass="40681">MKVVVAHNRYVSAQPSGENTIVDAEIAQLTAAGVTVLPLIRSSDDIGSLPKAQKALLPFSPMRNPGAVSELRRLIRQEKPDVLHLHNPYPLISPAVITEARRHGLPVVHTVHNFRQVCVAGTYFRDGHVCTDCKGRAFPTPAVRHSCYRGSKAQSVVMATTLSVHRRTWLDVPHYVALTGTIAAHLREFGVPQERITVKPNGVPDPGPPTPPGDGFLFAGRLTVEKGLRLLLDAWLSHPEGSLGTLRIAGDGPLRGEIPARGDVVYLGQLDRAGMEAALRRTAALIVPSIWPDVLPTSIIEGLAHGRPTLGTDLGGIPFVIGDTGWAVPPAELADALPRAAKEAPSRAEAARRRYESEFTPEVNVTRLLALYESVAR</sequence>
<feature type="domain" description="Glycosyltransferase subfamily 4-like N-terminal" evidence="3">
    <location>
        <begin position="51"/>
        <end position="203"/>
    </location>
</feature>
<dbReference type="Gene3D" id="3.40.50.2000">
    <property type="entry name" value="Glycogen Phosphorylase B"/>
    <property type="match status" value="2"/>
</dbReference>
<protein>
    <submittedName>
        <fullName evidence="4">Glycosyl transferase</fullName>
    </submittedName>
</protein>